<evidence type="ECO:0000313" key="2">
    <source>
        <dbReference type="Proteomes" id="UP000740926"/>
    </source>
</evidence>
<name>A0A9P7BZJ1_9FUNG</name>
<organism evidence="1 2">
    <name type="scientific">Rhizopus delemar</name>
    <dbReference type="NCBI Taxonomy" id="936053"/>
    <lineage>
        <taxon>Eukaryota</taxon>
        <taxon>Fungi</taxon>
        <taxon>Fungi incertae sedis</taxon>
        <taxon>Mucoromycota</taxon>
        <taxon>Mucoromycotina</taxon>
        <taxon>Mucoromycetes</taxon>
        <taxon>Mucorales</taxon>
        <taxon>Mucorineae</taxon>
        <taxon>Rhizopodaceae</taxon>
        <taxon>Rhizopus</taxon>
    </lineage>
</organism>
<reference evidence="1 2" key="1">
    <citation type="journal article" date="2020" name="Microb. Genom.">
        <title>Genetic diversity of clinical and environmental Mucorales isolates obtained from an investigation of mucormycosis cases among solid organ transplant recipients.</title>
        <authorList>
            <person name="Nguyen M.H."/>
            <person name="Kaul D."/>
            <person name="Muto C."/>
            <person name="Cheng S.J."/>
            <person name="Richter R.A."/>
            <person name="Bruno V.M."/>
            <person name="Liu G."/>
            <person name="Beyhan S."/>
            <person name="Sundermann A.J."/>
            <person name="Mounaud S."/>
            <person name="Pasculle A.W."/>
            <person name="Nierman W.C."/>
            <person name="Driscoll E."/>
            <person name="Cumbie R."/>
            <person name="Clancy C.J."/>
            <person name="Dupont C.L."/>
        </authorList>
    </citation>
    <scope>NUCLEOTIDE SEQUENCE [LARGE SCALE GENOMIC DNA]</scope>
    <source>
        <strain evidence="1 2">GL24</strain>
    </source>
</reference>
<keyword evidence="2" id="KW-1185">Reference proteome</keyword>
<dbReference type="EMBL" id="JAANIU010016259">
    <property type="protein sequence ID" value="KAG1529058.1"/>
    <property type="molecule type" value="Genomic_DNA"/>
</dbReference>
<accession>A0A9P7BZJ1</accession>
<dbReference type="Proteomes" id="UP000740926">
    <property type="component" value="Unassembled WGS sequence"/>
</dbReference>
<proteinExistence type="predicted"/>
<gene>
    <name evidence="1" type="ORF">G6F50_018202</name>
</gene>
<comment type="caution">
    <text evidence="1">The sequence shown here is derived from an EMBL/GenBank/DDBJ whole genome shotgun (WGS) entry which is preliminary data.</text>
</comment>
<sequence>MLGLRHAGVQDAGGFAGAHDTGDGLVDCLQDLGVFRLAQITHAGRQVGRADEGAVHAVYRQDLVQRVNAGRRFDLHQHAHLVVGAVQIVGDTVPAR</sequence>
<evidence type="ECO:0000313" key="1">
    <source>
        <dbReference type="EMBL" id="KAG1529058.1"/>
    </source>
</evidence>
<dbReference type="AlphaFoldDB" id="A0A9P7BZJ1"/>
<protein>
    <submittedName>
        <fullName evidence="1">Uncharacterized protein</fullName>
    </submittedName>
</protein>